<reference evidence="3 4" key="2">
    <citation type="submission" date="2017-09" db="EMBL/GenBank/DDBJ databases">
        <title>Bacillus patelloidae sp. nov., isolated from the intestinal tract of a marine limpet.</title>
        <authorList>
            <person name="Liu R."/>
            <person name="Dong C."/>
            <person name="Shao Z."/>
        </authorList>
    </citation>
    <scope>NUCLEOTIDE SEQUENCE [LARGE SCALE GENOMIC DNA]</scope>
    <source>
        <strain evidence="3 4">SA5d-4</strain>
    </source>
</reference>
<dbReference type="Gene3D" id="3.40.50.300">
    <property type="entry name" value="P-loop containing nucleotide triphosphate hydrolases"/>
    <property type="match status" value="2"/>
</dbReference>
<dbReference type="PANTHER" id="PTHR41259">
    <property type="entry name" value="DOUBLE-STRAND BREAK REPAIR RAD50 ATPASE, PUTATIVE-RELATED"/>
    <property type="match status" value="1"/>
</dbReference>
<dbReference type="InterPro" id="IPR027417">
    <property type="entry name" value="P-loop_NTPase"/>
</dbReference>
<evidence type="ECO:0000259" key="2">
    <source>
        <dbReference type="Pfam" id="PF13514"/>
    </source>
</evidence>
<dbReference type="RefSeq" id="WP_094920566.1">
    <property type="nucleotide sequence ID" value="NZ_NPIA01000001.1"/>
</dbReference>
<dbReference type="EMBL" id="NPIA01000001">
    <property type="protein sequence ID" value="OZM58146.1"/>
    <property type="molecule type" value="Genomic_DNA"/>
</dbReference>
<proteinExistence type="predicted"/>
<feature type="domain" description="YhaN AAA" evidence="2">
    <location>
        <begin position="1"/>
        <end position="197"/>
    </location>
</feature>
<feature type="coiled-coil region" evidence="1">
    <location>
        <begin position="179"/>
        <end position="237"/>
    </location>
</feature>
<evidence type="ECO:0000313" key="3">
    <source>
        <dbReference type="EMBL" id="OZM58146.1"/>
    </source>
</evidence>
<dbReference type="Proteomes" id="UP000217083">
    <property type="component" value="Unassembled WGS sequence"/>
</dbReference>
<evidence type="ECO:0000256" key="1">
    <source>
        <dbReference type="SAM" id="Coils"/>
    </source>
</evidence>
<feature type="coiled-coil region" evidence="1">
    <location>
        <begin position="673"/>
        <end position="714"/>
    </location>
</feature>
<organism evidence="3 4">
    <name type="scientific">Lottiidibacillus patelloidae</name>
    <dbReference type="NCBI Taxonomy" id="2670334"/>
    <lineage>
        <taxon>Bacteria</taxon>
        <taxon>Bacillati</taxon>
        <taxon>Bacillota</taxon>
        <taxon>Bacilli</taxon>
        <taxon>Bacillales</taxon>
        <taxon>Bacillaceae</taxon>
        <taxon>Lottiidibacillus</taxon>
    </lineage>
</organism>
<dbReference type="Pfam" id="PF13514">
    <property type="entry name" value="AAA_27"/>
    <property type="match status" value="1"/>
</dbReference>
<feature type="coiled-coil region" evidence="1">
    <location>
        <begin position="746"/>
        <end position="780"/>
    </location>
</feature>
<dbReference type="PANTHER" id="PTHR41259:SF1">
    <property type="entry name" value="DOUBLE-STRAND BREAK REPAIR RAD50 ATPASE, PUTATIVE-RELATED"/>
    <property type="match status" value="1"/>
</dbReference>
<evidence type="ECO:0000313" key="4">
    <source>
        <dbReference type="Proteomes" id="UP000217083"/>
    </source>
</evidence>
<dbReference type="SUPFAM" id="SSF52540">
    <property type="entry name" value="P-loop containing nucleoside triphosphate hydrolases"/>
    <property type="match status" value="1"/>
</dbReference>
<feature type="coiled-coil region" evidence="1">
    <location>
        <begin position="502"/>
        <end position="566"/>
    </location>
</feature>
<keyword evidence="1" id="KW-0175">Coiled coil</keyword>
<keyword evidence="4" id="KW-1185">Reference proteome</keyword>
<feature type="coiled-coil region" evidence="1">
    <location>
        <begin position="278"/>
        <end position="352"/>
    </location>
</feature>
<accession>A0A263BYA9</accession>
<reference evidence="4" key="1">
    <citation type="submission" date="2017-08" db="EMBL/GenBank/DDBJ databases">
        <authorList>
            <person name="Huang Z."/>
        </authorList>
    </citation>
    <scope>NUCLEOTIDE SEQUENCE [LARGE SCALE GENOMIC DNA]</scope>
    <source>
        <strain evidence="4">SA5d-4</strain>
    </source>
</reference>
<comment type="caution">
    <text evidence="3">The sequence shown here is derived from an EMBL/GenBank/DDBJ whole genome shotgun (WGS) entry which is preliminary data.</text>
</comment>
<dbReference type="AlphaFoldDB" id="A0A263BYA9"/>
<name>A0A263BYA9_9BACI</name>
<protein>
    <recommendedName>
        <fullName evidence="2">YhaN AAA domain-containing protein</fullName>
    </recommendedName>
</protein>
<dbReference type="InterPro" id="IPR038734">
    <property type="entry name" value="YhaN_AAA"/>
</dbReference>
<gene>
    <name evidence="3" type="ORF">CIB95_00780</name>
</gene>
<sequence length="987" mass="115646">MKLTKIDIYGFGQFENFSMTFNENFQVIYGVNEAGKSTMMNFIKCILFGFPNRNKNIYLPKGSKRYGGSVSIKTKNYGTLTIERIDENKNITVFCEDGSKKGEDFLAEILTEIDETHFEGIFSFGIDGLQDIEKIQDDELNDFLLGAGMTGNVSISGIEQRLEKKQQELFRVSGKKPKINEQIKVLDTLESKINAWKEKRQSYDHMLENQKGLHVRLEQIKQDKSDLIGKYKTLEKVESLLPLHEEKVQLLYQLQELTTYEPFPEEGLHRFEQWKSQYITVKAEQKHYERQLNEIEKNINEIKENRNILAAEKRIQHVRENESLYDVKLKEKATLELDIKNLREDLQLLVEKLGKHWSISDLTNVDTSISTKEKLILLLDSIESHEQKKKFFEESYFQSKQKRDELLQEKEHYEKMLLTEDEQITFNEKYKIIGEKELLEKNLKEVESGTLLHITNSWKEKVIPLSLLGLTAVLFLKGELIIAGGVFLLTAIFFFLHIGDKSSSKINNLHQLQQKLQVLNKQLNSELTKNEIEMKLKEHEQATYTLRAQKALLLNAESNHEKYTEQFVDWQYEEDLLKDKLKSMAKQYRFNETLSTKAFRESFNLLEEGKKKVLTLQRLETAERQVHNELVFWDEEVKALCTICSIDFQEKWQRVFETLYAKLSIEKEKQYKKLEFENEKKKLMVNYSQWNEKCLSIERQCEQLLKQANVTNEEDFIKKAHVNKKANDIKQKITLLDAQLSTQIKAEEKEVVNKKLNNGKKQVQEELYELETHLNALMTDEEKVQQQITSNNLLTEQLEADGSYSELLQQYEIEKSKLNKLAEEWAVLAIASNVLERTKNEFRLERLPKVIKVATQYLTIFTKHRYVKILAPIEENSFIVERKDGRRFSPKELSRGTKEQLYLALRLALANVYPSQTPYPLIVDDIFVNFDSIRTKRAVEVLRKASEDHQVIFFTCHHHLLIHFTDKEVTTLSVKANGIQEEGYEVS</sequence>